<protein>
    <submittedName>
        <fullName evidence="1">Uncharacterized protein</fullName>
    </submittedName>
</protein>
<comment type="caution">
    <text evidence="1">The sequence shown here is derived from an EMBL/GenBank/DDBJ whole genome shotgun (WGS) entry which is preliminary data.</text>
</comment>
<dbReference type="RefSeq" id="WP_115579301.1">
    <property type="nucleotide sequence ID" value="NZ_NXLX01000013.1"/>
</dbReference>
<gene>
    <name evidence="1" type="ORF">CQA57_05850</name>
</gene>
<evidence type="ECO:0000313" key="1">
    <source>
        <dbReference type="EMBL" id="RDU73049.1"/>
    </source>
</evidence>
<organism evidence="1 2">
    <name type="scientific">Helicobacter anseris</name>
    <dbReference type="NCBI Taxonomy" id="375926"/>
    <lineage>
        <taxon>Bacteria</taxon>
        <taxon>Pseudomonadati</taxon>
        <taxon>Campylobacterota</taxon>
        <taxon>Epsilonproteobacteria</taxon>
        <taxon>Campylobacterales</taxon>
        <taxon>Helicobacteraceae</taxon>
        <taxon>Helicobacter</taxon>
    </lineage>
</organism>
<accession>A0A3D8J6C9</accession>
<keyword evidence="2" id="KW-1185">Reference proteome</keyword>
<reference evidence="1 2" key="1">
    <citation type="submission" date="2018-04" db="EMBL/GenBank/DDBJ databases">
        <title>Novel Campyloabacter and Helicobacter Species and Strains.</title>
        <authorList>
            <person name="Mannion A.J."/>
            <person name="Shen Z."/>
            <person name="Fox J.G."/>
        </authorList>
    </citation>
    <scope>NUCLEOTIDE SEQUENCE [LARGE SCALE GENOMIC DNA]</scope>
    <source>
        <strain evidence="1 2">MIT 04-9362</strain>
    </source>
</reference>
<dbReference type="Proteomes" id="UP000256695">
    <property type="component" value="Unassembled WGS sequence"/>
</dbReference>
<name>A0A3D8J6C9_9HELI</name>
<evidence type="ECO:0000313" key="2">
    <source>
        <dbReference type="Proteomes" id="UP000256695"/>
    </source>
</evidence>
<proteinExistence type="predicted"/>
<sequence>MEIKTFRVNKANVDVKQIMPTKHFLEKCSERGINLLPLTNINKNVNNLKIGTRGLFCYENFIYVVDRVSHSKAMLITAYHMRDSQEKRFFAD</sequence>
<dbReference type="EMBL" id="NXLX01000013">
    <property type="protein sequence ID" value="RDU73049.1"/>
    <property type="molecule type" value="Genomic_DNA"/>
</dbReference>
<dbReference type="AlphaFoldDB" id="A0A3D8J6C9"/>